<evidence type="ECO:0008006" key="4">
    <source>
        <dbReference type="Google" id="ProtNLM"/>
    </source>
</evidence>
<sequence>MQFITLLIASAAAVSASALPKKTPIATGQGFGVITIRSGSEIQNSGVQAANSGLLIHAKSQNASCDADTNFATFYINKEQELHLVESTSSARPQTIYVDRSEKGQGLIGYTTGAQPVPGAGEAKGWTVDNNELKFKGTGIQACSGGVDGSWSLWLDGPHKAGNNESCISVISSAIKSDKPIGCWYTE</sequence>
<evidence type="ECO:0000256" key="1">
    <source>
        <dbReference type="SAM" id="SignalP"/>
    </source>
</evidence>
<evidence type="ECO:0000313" key="2">
    <source>
        <dbReference type="EMBL" id="KAF2444068.1"/>
    </source>
</evidence>
<protein>
    <recommendedName>
        <fullName evidence="4">Cell wall protein PhiA</fullName>
    </recommendedName>
</protein>
<keyword evidence="1" id="KW-0732">Signal</keyword>
<name>A0A9P4UC80_9PLEO</name>
<keyword evidence="3" id="KW-1185">Reference proteome</keyword>
<reference evidence="2" key="1">
    <citation type="journal article" date="2020" name="Stud. Mycol.">
        <title>101 Dothideomycetes genomes: a test case for predicting lifestyles and emergence of pathogens.</title>
        <authorList>
            <person name="Haridas S."/>
            <person name="Albert R."/>
            <person name="Binder M."/>
            <person name="Bloem J."/>
            <person name="Labutti K."/>
            <person name="Salamov A."/>
            <person name="Andreopoulos B."/>
            <person name="Baker S."/>
            <person name="Barry K."/>
            <person name="Bills G."/>
            <person name="Bluhm B."/>
            <person name="Cannon C."/>
            <person name="Castanera R."/>
            <person name="Culley D."/>
            <person name="Daum C."/>
            <person name="Ezra D."/>
            <person name="Gonzalez J."/>
            <person name="Henrissat B."/>
            <person name="Kuo A."/>
            <person name="Liang C."/>
            <person name="Lipzen A."/>
            <person name="Lutzoni F."/>
            <person name="Magnuson J."/>
            <person name="Mondo S."/>
            <person name="Nolan M."/>
            <person name="Ohm R."/>
            <person name="Pangilinan J."/>
            <person name="Park H.-J."/>
            <person name="Ramirez L."/>
            <person name="Alfaro M."/>
            <person name="Sun H."/>
            <person name="Tritt A."/>
            <person name="Yoshinaga Y."/>
            <person name="Zwiers L.-H."/>
            <person name="Turgeon B."/>
            <person name="Goodwin S."/>
            <person name="Spatafora J."/>
            <person name="Crous P."/>
            <person name="Grigoriev I."/>
        </authorList>
    </citation>
    <scope>NUCLEOTIDE SEQUENCE</scope>
    <source>
        <strain evidence="2">CBS 690.94</strain>
    </source>
</reference>
<feature type="chain" id="PRO_5040192181" description="Cell wall protein PhiA" evidence="1">
    <location>
        <begin position="19"/>
        <end position="187"/>
    </location>
</feature>
<evidence type="ECO:0000313" key="3">
    <source>
        <dbReference type="Proteomes" id="UP000799764"/>
    </source>
</evidence>
<comment type="caution">
    <text evidence="2">The sequence shown here is derived from an EMBL/GenBank/DDBJ whole genome shotgun (WGS) entry which is preliminary data.</text>
</comment>
<dbReference type="AlphaFoldDB" id="A0A9P4UC80"/>
<gene>
    <name evidence="2" type="ORF">P171DRAFT_521463</name>
</gene>
<feature type="signal peptide" evidence="1">
    <location>
        <begin position="1"/>
        <end position="18"/>
    </location>
</feature>
<dbReference type="EMBL" id="MU001501">
    <property type="protein sequence ID" value="KAF2444068.1"/>
    <property type="molecule type" value="Genomic_DNA"/>
</dbReference>
<dbReference type="OrthoDB" id="4093325at2759"/>
<organism evidence="2 3">
    <name type="scientific">Karstenula rhodostoma CBS 690.94</name>
    <dbReference type="NCBI Taxonomy" id="1392251"/>
    <lineage>
        <taxon>Eukaryota</taxon>
        <taxon>Fungi</taxon>
        <taxon>Dikarya</taxon>
        <taxon>Ascomycota</taxon>
        <taxon>Pezizomycotina</taxon>
        <taxon>Dothideomycetes</taxon>
        <taxon>Pleosporomycetidae</taxon>
        <taxon>Pleosporales</taxon>
        <taxon>Massarineae</taxon>
        <taxon>Didymosphaeriaceae</taxon>
        <taxon>Karstenula</taxon>
    </lineage>
</organism>
<dbReference type="Proteomes" id="UP000799764">
    <property type="component" value="Unassembled WGS sequence"/>
</dbReference>
<accession>A0A9P4UC80</accession>
<proteinExistence type="predicted"/>